<keyword evidence="2" id="KW-1133">Transmembrane helix</keyword>
<feature type="transmembrane region" description="Helical" evidence="2">
    <location>
        <begin position="53"/>
        <end position="70"/>
    </location>
</feature>
<evidence type="ECO:0000256" key="1">
    <source>
        <dbReference type="SAM" id="MobiDB-lite"/>
    </source>
</evidence>
<gene>
    <name evidence="3" type="ORF">BCB44BAC_02149</name>
</gene>
<keyword evidence="2" id="KW-0812">Transmembrane</keyword>
<reference evidence="3 4" key="1">
    <citation type="submission" date="2016-08" db="EMBL/GenBank/DDBJ databases">
        <authorList>
            <person name="Loux V."/>
            <person name="Rue O."/>
        </authorList>
    </citation>
    <scope>NUCLEOTIDE SEQUENCE [LARGE SCALE GENOMIC DNA]</scope>
    <source>
        <strain evidence="3 4">AFSSA_08CEB44bac</strain>
    </source>
</reference>
<accession>A0AAX2CH06</accession>
<sequence length="253" mass="29182">MKKLDVLLMLLSGLFPVAGIMKQIPLPLSLILGGLLFFTSFGSYYTKQTSSRVCSWLAYTIFITFLMGIWDQYVTMSSLLANAKIAACIALLPAILCFRTYGITFGLLALWGALLWDVKEVQSLAVLGRMMNLLTTEKMYLLLLIAGFLVGGLFANGFRRKNDKFKQETPNVLKQKKKRMRPTFHIRIPRLPKLRMKMLTFGRTPTQSKDKRPYESMREENIHAIQQEPQHEQQEPTTLGQTRMERRRNRYHV</sequence>
<feature type="transmembrane region" description="Helical" evidence="2">
    <location>
        <begin position="101"/>
        <end position="119"/>
    </location>
</feature>
<feature type="transmembrane region" description="Helical" evidence="2">
    <location>
        <begin position="29"/>
        <end position="46"/>
    </location>
</feature>
<proteinExistence type="predicted"/>
<dbReference type="Pfam" id="PF13105">
    <property type="entry name" value="DUF3959"/>
    <property type="match status" value="1"/>
</dbReference>
<dbReference type="InterPro" id="IPR025080">
    <property type="entry name" value="DUF3959"/>
</dbReference>
<feature type="transmembrane region" description="Helical" evidence="2">
    <location>
        <begin position="139"/>
        <end position="158"/>
    </location>
</feature>
<keyword evidence="2" id="KW-0472">Membrane</keyword>
<dbReference type="Proteomes" id="UP000242164">
    <property type="component" value="Unassembled WGS sequence"/>
</dbReference>
<dbReference type="EMBL" id="FMIK01000024">
    <property type="protein sequence ID" value="SCL92907.1"/>
    <property type="molecule type" value="Genomic_DNA"/>
</dbReference>
<feature type="transmembrane region" description="Helical" evidence="2">
    <location>
        <begin position="76"/>
        <end position="96"/>
    </location>
</feature>
<evidence type="ECO:0000313" key="3">
    <source>
        <dbReference type="EMBL" id="SCL92907.1"/>
    </source>
</evidence>
<evidence type="ECO:0008006" key="5">
    <source>
        <dbReference type="Google" id="ProtNLM"/>
    </source>
</evidence>
<protein>
    <recommendedName>
        <fullName evidence="5">DUF3959 domain-containing protein</fullName>
    </recommendedName>
</protein>
<organism evidence="3 4">
    <name type="scientific">Bacillus cytotoxicus</name>
    <dbReference type="NCBI Taxonomy" id="580165"/>
    <lineage>
        <taxon>Bacteria</taxon>
        <taxon>Bacillati</taxon>
        <taxon>Bacillota</taxon>
        <taxon>Bacilli</taxon>
        <taxon>Bacillales</taxon>
        <taxon>Bacillaceae</taxon>
        <taxon>Bacillus</taxon>
        <taxon>Bacillus cereus group</taxon>
    </lineage>
</organism>
<dbReference type="GeneID" id="33897198"/>
<dbReference type="AlphaFoldDB" id="A0AAX2CH06"/>
<evidence type="ECO:0000256" key="2">
    <source>
        <dbReference type="SAM" id="Phobius"/>
    </source>
</evidence>
<evidence type="ECO:0000313" key="4">
    <source>
        <dbReference type="Proteomes" id="UP000242164"/>
    </source>
</evidence>
<feature type="region of interest" description="Disordered" evidence="1">
    <location>
        <begin position="225"/>
        <end position="253"/>
    </location>
</feature>
<dbReference type="RefSeq" id="WP_012094370.1">
    <property type="nucleotide sequence ID" value="NZ_CP024096.1"/>
</dbReference>
<name>A0AAX2CH06_9BACI</name>
<comment type="caution">
    <text evidence="3">The sequence shown here is derived from an EMBL/GenBank/DDBJ whole genome shotgun (WGS) entry which is preliminary data.</text>
</comment>